<feature type="domain" description="ABC transporter TMD0" evidence="3">
    <location>
        <begin position="14"/>
        <end position="138"/>
    </location>
</feature>
<name>A0AAD7G2D7_9AGAR</name>
<keyword evidence="2" id="KW-1133">Transmembrane helix</keyword>
<feature type="transmembrane region" description="Helical" evidence="2">
    <location>
        <begin position="87"/>
        <end position="104"/>
    </location>
</feature>
<protein>
    <recommendedName>
        <fullName evidence="3">ABC transporter TMD0 domain-containing protein</fullName>
    </recommendedName>
</protein>
<keyword evidence="5" id="KW-1185">Reference proteome</keyword>
<feature type="transmembrane region" description="Helical" evidence="2">
    <location>
        <begin position="61"/>
        <end position="81"/>
    </location>
</feature>
<dbReference type="Pfam" id="PF24357">
    <property type="entry name" value="TMD0_ABC"/>
    <property type="match status" value="1"/>
</dbReference>
<evidence type="ECO:0000256" key="2">
    <source>
        <dbReference type="SAM" id="Phobius"/>
    </source>
</evidence>
<organism evidence="4 5">
    <name type="scientific">Roridomyces roridus</name>
    <dbReference type="NCBI Taxonomy" id="1738132"/>
    <lineage>
        <taxon>Eukaryota</taxon>
        <taxon>Fungi</taxon>
        <taxon>Dikarya</taxon>
        <taxon>Basidiomycota</taxon>
        <taxon>Agaricomycotina</taxon>
        <taxon>Agaricomycetes</taxon>
        <taxon>Agaricomycetidae</taxon>
        <taxon>Agaricales</taxon>
        <taxon>Marasmiineae</taxon>
        <taxon>Mycenaceae</taxon>
        <taxon>Roridomyces</taxon>
    </lineage>
</organism>
<feature type="transmembrane region" description="Helical" evidence="2">
    <location>
        <begin position="162"/>
        <end position="181"/>
    </location>
</feature>
<reference evidence="4" key="1">
    <citation type="submission" date="2023-03" db="EMBL/GenBank/DDBJ databases">
        <title>Massive genome expansion in bonnet fungi (Mycena s.s.) driven by repeated elements and novel gene families across ecological guilds.</title>
        <authorList>
            <consortium name="Lawrence Berkeley National Laboratory"/>
            <person name="Harder C.B."/>
            <person name="Miyauchi S."/>
            <person name="Viragh M."/>
            <person name="Kuo A."/>
            <person name="Thoen E."/>
            <person name="Andreopoulos B."/>
            <person name="Lu D."/>
            <person name="Skrede I."/>
            <person name="Drula E."/>
            <person name="Henrissat B."/>
            <person name="Morin E."/>
            <person name="Kohler A."/>
            <person name="Barry K."/>
            <person name="LaButti K."/>
            <person name="Morin E."/>
            <person name="Salamov A."/>
            <person name="Lipzen A."/>
            <person name="Mereny Z."/>
            <person name="Hegedus B."/>
            <person name="Baldrian P."/>
            <person name="Stursova M."/>
            <person name="Weitz H."/>
            <person name="Taylor A."/>
            <person name="Grigoriev I.V."/>
            <person name="Nagy L.G."/>
            <person name="Martin F."/>
            <person name="Kauserud H."/>
        </authorList>
    </citation>
    <scope>NUCLEOTIDE SEQUENCE</scope>
    <source>
        <strain evidence="4">9284</strain>
    </source>
</reference>
<accession>A0AAD7G2D7</accession>
<proteinExistence type="predicted"/>
<dbReference type="Proteomes" id="UP001221142">
    <property type="component" value="Unassembled WGS sequence"/>
</dbReference>
<dbReference type="EMBL" id="JARKIF010000001">
    <property type="protein sequence ID" value="KAJ7650279.1"/>
    <property type="molecule type" value="Genomic_DNA"/>
</dbReference>
<evidence type="ECO:0000313" key="5">
    <source>
        <dbReference type="Proteomes" id="UP001221142"/>
    </source>
</evidence>
<keyword evidence="2" id="KW-0472">Membrane</keyword>
<dbReference type="GO" id="GO:0016020">
    <property type="term" value="C:membrane"/>
    <property type="evidence" value="ECO:0007669"/>
    <property type="project" value="UniProtKB-SubCell"/>
</dbReference>
<evidence type="ECO:0000256" key="1">
    <source>
        <dbReference type="ARBA" id="ARBA00004141"/>
    </source>
</evidence>
<sequence length="196" mass="22208">MLCSANRFPLPGAPSTCLLDTAIVPLPSFVLIVAFGVYYFHFRRQTTPSTLIPIKWLHITYLVLVAAQIAMSVLEIIRLALEQLGVGLLPVNTVALLLVFTVLWRERASRTKAMISILAVYWFFMTLFELIKTVRLHRLETLHPNTANNSRYPSSDQFLDNAVMLVLYALFCGTEIVNFFLSRRQSADWNKQGSSV</sequence>
<dbReference type="AlphaFoldDB" id="A0AAD7G2D7"/>
<evidence type="ECO:0000313" key="4">
    <source>
        <dbReference type="EMBL" id="KAJ7650279.1"/>
    </source>
</evidence>
<feature type="transmembrane region" description="Helical" evidence="2">
    <location>
        <begin position="113"/>
        <end position="131"/>
    </location>
</feature>
<evidence type="ECO:0000259" key="3">
    <source>
        <dbReference type="Pfam" id="PF24357"/>
    </source>
</evidence>
<dbReference type="InterPro" id="IPR056227">
    <property type="entry name" value="TMD0_ABC"/>
</dbReference>
<keyword evidence="2" id="KW-0812">Transmembrane</keyword>
<gene>
    <name evidence="4" type="ORF">FB45DRAFT_887463</name>
</gene>
<comment type="caution">
    <text evidence="4">The sequence shown here is derived from an EMBL/GenBank/DDBJ whole genome shotgun (WGS) entry which is preliminary data.</text>
</comment>
<comment type="subcellular location">
    <subcellularLocation>
        <location evidence="1">Membrane</location>
        <topology evidence="1">Multi-pass membrane protein</topology>
    </subcellularLocation>
</comment>
<feature type="transmembrane region" description="Helical" evidence="2">
    <location>
        <begin position="22"/>
        <end position="40"/>
    </location>
</feature>